<dbReference type="InterPro" id="IPR001173">
    <property type="entry name" value="Glyco_trans_2-like"/>
</dbReference>
<dbReference type="PANTHER" id="PTHR43179:SF7">
    <property type="entry name" value="RHAMNOSYLTRANSFERASE WBBL"/>
    <property type="match status" value="1"/>
</dbReference>
<reference evidence="2 3" key="1">
    <citation type="submission" date="2021-11" db="EMBL/GenBank/DDBJ databases">
        <title>Genome sequence.</title>
        <authorList>
            <person name="Sun Q."/>
        </authorList>
    </citation>
    <scope>NUCLEOTIDE SEQUENCE [LARGE SCALE GENOMIC DNA]</scope>
    <source>
        <strain evidence="2 3">KCTC 12005</strain>
    </source>
</reference>
<proteinExistence type="predicted"/>
<dbReference type="SUPFAM" id="SSF53448">
    <property type="entry name" value="Nucleotide-diphospho-sugar transferases"/>
    <property type="match status" value="2"/>
</dbReference>
<comment type="caution">
    <text evidence="2">The sequence shown here is derived from an EMBL/GenBank/DDBJ whole genome shotgun (WGS) entry which is preliminary data.</text>
</comment>
<sequence length="679" mass="75774">MSSTLSTLRKLPHKLRQLGRSMYLLAADPRQLGSNSRRLWRAWRTGGTQMLKHQLLSLGHPDAPTVPVAPTDAWQDYQQRLASEVLPVLRAEIAALTQPVSISILVPTYNTDPAMLTAMVDSVRAQIYPHWELCIADDASTQPHVRSMLQELAAQEPRIKLHLGESNHGVSHASNRALALATSPFVVLLDHDDLLQPQAIYRVAQSVMADDPDMLYSDEVLVSPDGKQVLQYFHRPAFSPEYLRSHPYIVHMVGFRTALLRSLGGFDEALGISQDYDLILRVSEVASRIVHLPELLYQWRTHTGSAGHDKMAQVMATSTAVLQRHLDRSGVAARSAAGVSFNFFETQHQIADGQRVAIIIPTKNYGSLVRQCVDSIRATVQHAAYDLIVIDHDSTEQASLDYFAQLQQEGTATVLRYQGPFNFSAINNWAVRQLTRPYSHYLFCNNDIEALESGWLEHMLSQCQDPSVGMVGAQLLYPDRTSIQHAGVCVGAFGIAEHYGKFLKLPPDRVDIAFMGRLVSTHEVSAVTAACLLMRKDAFDAIDGYDEKLAVGFGDVDLCLRTLQLGWRVLYCPQATLIHHESITRGKAEGYDPHPEDSALFASRWRDFLDQGDPYFHPAFEVRHTCWLVRTPLHCQPSINRRLFSRSGLGQRMQRLSYSASVSEPLQQAAAAADTQRAA</sequence>
<keyword evidence="3" id="KW-1185">Reference proteome</keyword>
<dbReference type="Pfam" id="PF00535">
    <property type="entry name" value="Glycos_transf_2"/>
    <property type="match status" value="1"/>
</dbReference>
<organism evidence="2 3">
    <name type="scientific">Comamonas koreensis</name>
    <dbReference type="NCBI Taxonomy" id="160825"/>
    <lineage>
        <taxon>Bacteria</taxon>
        <taxon>Pseudomonadati</taxon>
        <taxon>Pseudomonadota</taxon>
        <taxon>Betaproteobacteria</taxon>
        <taxon>Burkholderiales</taxon>
        <taxon>Comamonadaceae</taxon>
        <taxon>Comamonas</taxon>
    </lineage>
</organism>
<evidence type="ECO:0000313" key="3">
    <source>
        <dbReference type="Proteomes" id="UP001199260"/>
    </source>
</evidence>
<dbReference type="Pfam" id="PF13641">
    <property type="entry name" value="Glyco_tranf_2_3"/>
    <property type="match status" value="1"/>
</dbReference>
<feature type="domain" description="Glycosyltransferase 2-like" evidence="1">
    <location>
        <begin position="103"/>
        <end position="217"/>
    </location>
</feature>
<dbReference type="Proteomes" id="UP001199260">
    <property type="component" value="Unassembled WGS sequence"/>
</dbReference>
<dbReference type="CDD" id="cd04184">
    <property type="entry name" value="GT2_RfbC_Mx_like"/>
    <property type="match status" value="1"/>
</dbReference>
<dbReference type="CDD" id="cd04186">
    <property type="entry name" value="GT_2_like_c"/>
    <property type="match status" value="1"/>
</dbReference>
<accession>A0AAW4XYE2</accession>
<dbReference type="InterPro" id="IPR029044">
    <property type="entry name" value="Nucleotide-diphossugar_trans"/>
</dbReference>
<dbReference type="EMBL" id="JAJNCT010000025">
    <property type="protein sequence ID" value="MCD2167202.1"/>
    <property type="molecule type" value="Genomic_DNA"/>
</dbReference>
<dbReference type="GO" id="GO:0016757">
    <property type="term" value="F:glycosyltransferase activity"/>
    <property type="evidence" value="ECO:0007669"/>
    <property type="project" value="UniProtKB-KW"/>
</dbReference>
<dbReference type="Gene3D" id="3.90.550.10">
    <property type="entry name" value="Spore Coat Polysaccharide Biosynthesis Protein SpsA, Chain A"/>
    <property type="match status" value="2"/>
</dbReference>
<dbReference type="RefSeq" id="WP_230778680.1">
    <property type="nucleotide sequence ID" value="NZ_JAJNCT010000025.1"/>
</dbReference>
<gene>
    <name evidence="2" type="ORF">LPW39_18940</name>
</gene>
<name>A0AAW4XYE2_9BURK</name>
<dbReference type="PANTHER" id="PTHR43179">
    <property type="entry name" value="RHAMNOSYLTRANSFERASE WBBL"/>
    <property type="match status" value="1"/>
</dbReference>
<protein>
    <submittedName>
        <fullName evidence="2">Glycosyltransferase family 2 protein</fullName>
    </submittedName>
</protein>
<evidence type="ECO:0000259" key="1">
    <source>
        <dbReference type="Pfam" id="PF00535"/>
    </source>
</evidence>
<dbReference type="AlphaFoldDB" id="A0AAW4XYE2"/>
<evidence type="ECO:0000313" key="2">
    <source>
        <dbReference type="EMBL" id="MCD2167202.1"/>
    </source>
</evidence>